<reference evidence="26 27" key="2">
    <citation type="submission" date="2018-11" db="EMBL/GenBank/DDBJ databases">
        <title>Genomic Encyclopedia of Type Strains, Phase IV (KMG-IV): sequencing the most valuable type-strain genomes for metagenomic binning, comparative biology and taxonomic classification.</title>
        <authorList>
            <person name="Goeker M."/>
        </authorList>
    </citation>
    <scope>NUCLEOTIDE SEQUENCE [LARGE SCALE GENOMIC DNA]</scope>
    <source>
        <strain evidence="26 27">DSM 27783</strain>
    </source>
</reference>
<gene>
    <name evidence="25" type="ORF">C6V80_09025</name>
    <name evidence="26" type="ORF">EDC58_1581</name>
</gene>
<evidence type="ECO:0000256" key="17">
    <source>
        <dbReference type="ARBA" id="ARBA00023136"/>
    </source>
</evidence>
<evidence type="ECO:0000256" key="6">
    <source>
        <dbReference type="ARBA" id="ARBA00022516"/>
    </source>
</evidence>
<evidence type="ECO:0000256" key="19">
    <source>
        <dbReference type="ARBA" id="ARBA00023264"/>
    </source>
</evidence>
<feature type="transmembrane region" description="Helical" evidence="24">
    <location>
        <begin position="53"/>
        <end position="75"/>
    </location>
</feature>
<dbReference type="PROSITE" id="PS01069">
    <property type="entry name" value="DAGK_PROKAR"/>
    <property type="match status" value="1"/>
</dbReference>
<evidence type="ECO:0000256" key="14">
    <source>
        <dbReference type="ARBA" id="ARBA00022842"/>
    </source>
</evidence>
<reference evidence="28" key="1">
    <citation type="submission" date="2018-03" db="EMBL/GenBank/DDBJ databases">
        <title>A comparative analysis of the Nautiliaceae.</title>
        <authorList>
            <person name="Grosche A."/>
            <person name="Smedile F."/>
            <person name="Vetriani C."/>
        </authorList>
    </citation>
    <scope>NUCLEOTIDE SEQUENCE [LARGE SCALE GENOMIC DNA]</scope>
    <source>
        <strain evidence="28">TB6</strain>
    </source>
</reference>
<keyword evidence="28" id="KW-1185">Reference proteome</keyword>
<keyword evidence="11 22" id="KW-0547">Nucleotide-binding</keyword>
<evidence type="ECO:0000256" key="23">
    <source>
        <dbReference type="PIRSR" id="PIRSR600829-4"/>
    </source>
</evidence>
<keyword evidence="17 24" id="KW-0472">Membrane</keyword>
<keyword evidence="12 24" id="KW-0418">Kinase</keyword>
<evidence type="ECO:0000256" key="4">
    <source>
        <dbReference type="ARBA" id="ARBA00017575"/>
    </source>
</evidence>
<evidence type="ECO:0000313" key="27">
    <source>
        <dbReference type="Proteomes" id="UP000272781"/>
    </source>
</evidence>
<dbReference type="Gene3D" id="1.10.287.3610">
    <property type="match status" value="1"/>
</dbReference>
<sequence>MKKKYNLFKNASYALQGILTLLKERAFQLELLFIIPLLALLFFLDLSALQKSIMAASLIFILITEALNTAVEYTVDLVTDEWHEFAKRAKDTASAAVFFSLVQAAVIWGINLFLS</sequence>
<evidence type="ECO:0000256" key="10">
    <source>
        <dbReference type="ARBA" id="ARBA00022723"/>
    </source>
</evidence>
<organism evidence="26 27">
    <name type="scientific">Caminibacter pacificus</name>
    <dbReference type="NCBI Taxonomy" id="1424653"/>
    <lineage>
        <taxon>Bacteria</taxon>
        <taxon>Pseudomonadati</taxon>
        <taxon>Campylobacterota</taxon>
        <taxon>Epsilonproteobacteria</taxon>
        <taxon>Nautiliales</taxon>
        <taxon>Nautiliaceae</taxon>
        <taxon>Caminibacter</taxon>
    </lineage>
</organism>
<evidence type="ECO:0000256" key="1">
    <source>
        <dbReference type="ARBA" id="ARBA00004429"/>
    </source>
</evidence>
<feature type="transmembrane region" description="Helical" evidence="24">
    <location>
        <begin position="26"/>
        <end position="46"/>
    </location>
</feature>
<evidence type="ECO:0000313" key="25">
    <source>
        <dbReference type="EMBL" id="QCI29096.1"/>
    </source>
</evidence>
<feature type="binding site" evidence="23">
    <location>
        <position position="72"/>
    </location>
    <ligand>
        <name>a divalent metal cation</name>
        <dbReference type="ChEBI" id="CHEBI:60240"/>
    </ligand>
</feature>
<keyword evidence="14 23" id="KW-0460">Magnesium</keyword>
<dbReference type="PANTHER" id="PTHR34299">
    <property type="entry name" value="DIACYLGLYCEROL KINASE"/>
    <property type="match status" value="1"/>
</dbReference>
<dbReference type="EC" id="2.7.1.107" evidence="3 24"/>
<dbReference type="InterPro" id="IPR033718">
    <property type="entry name" value="DAGK_prok"/>
</dbReference>
<feature type="binding site" evidence="21">
    <location>
        <position position="94"/>
    </location>
    <ligand>
        <name>substrate</name>
    </ligand>
</feature>
<keyword evidence="15 24" id="KW-1133">Transmembrane helix</keyword>
<feature type="binding site" evidence="23">
    <location>
        <position position="24"/>
    </location>
    <ligand>
        <name>a divalent metal cation</name>
        <dbReference type="ChEBI" id="CHEBI:60240"/>
    </ligand>
</feature>
<evidence type="ECO:0000256" key="2">
    <source>
        <dbReference type="ARBA" id="ARBA00005967"/>
    </source>
</evidence>
<keyword evidence="16 24" id="KW-0443">Lipid metabolism</keyword>
<evidence type="ECO:0000256" key="11">
    <source>
        <dbReference type="ARBA" id="ARBA00022741"/>
    </source>
</evidence>
<feature type="active site" description="Proton acceptor" evidence="20">
    <location>
        <position position="65"/>
    </location>
</feature>
<evidence type="ECO:0000256" key="20">
    <source>
        <dbReference type="PIRSR" id="PIRSR600829-1"/>
    </source>
</evidence>
<dbReference type="GO" id="GO:0046872">
    <property type="term" value="F:metal ion binding"/>
    <property type="evidence" value="ECO:0007669"/>
    <property type="project" value="UniProtKB-KW"/>
</dbReference>
<comment type="catalytic activity">
    <reaction evidence="24">
        <text>a 1,2-diacyl-sn-glycerol + ATP = a 1,2-diacyl-sn-glycero-3-phosphate + ADP + H(+)</text>
        <dbReference type="Rhea" id="RHEA:10272"/>
        <dbReference type="ChEBI" id="CHEBI:15378"/>
        <dbReference type="ChEBI" id="CHEBI:17815"/>
        <dbReference type="ChEBI" id="CHEBI:30616"/>
        <dbReference type="ChEBI" id="CHEBI:58608"/>
        <dbReference type="ChEBI" id="CHEBI:456216"/>
        <dbReference type="EC" id="2.7.1.107"/>
    </reaction>
</comment>
<keyword evidence="7" id="KW-0997">Cell inner membrane</keyword>
<protein>
    <recommendedName>
        <fullName evidence="4 24">Diacylglycerol kinase</fullName>
        <ecNumber evidence="3 24">2.7.1.107</ecNumber>
    </recommendedName>
</protein>
<feature type="binding site" evidence="22">
    <location>
        <begin position="90"/>
        <end position="91"/>
    </location>
    <ligand>
        <name>ATP</name>
        <dbReference type="ChEBI" id="CHEBI:30616"/>
    </ligand>
</feature>
<dbReference type="Pfam" id="PF01219">
    <property type="entry name" value="DAGK_prokar"/>
    <property type="match status" value="1"/>
</dbReference>
<dbReference type="GO" id="GO:0004143">
    <property type="term" value="F:ATP-dependent diacylglycerol kinase activity"/>
    <property type="evidence" value="ECO:0007669"/>
    <property type="project" value="UniProtKB-EC"/>
</dbReference>
<comment type="subcellular location">
    <subcellularLocation>
        <location evidence="1">Cell inner membrane</location>
        <topology evidence="1">Multi-pass membrane protein</topology>
    </subcellularLocation>
</comment>
<name>A0AAJ4RBC7_9BACT</name>
<dbReference type="InterPro" id="IPR036945">
    <property type="entry name" value="DAGK_sf"/>
</dbReference>
<accession>A0AAJ4RBC7</accession>
<feature type="binding site" evidence="22">
    <location>
        <begin position="81"/>
        <end position="83"/>
    </location>
    <ligand>
        <name>ATP</name>
        <dbReference type="ChEBI" id="CHEBI:30616"/>
    </ligand>
</feature>
<evidence type="ECO:0000256" key="9">
    <source>
        <dbReference type="ARBA" id="ARBA00022692"/>
    </source>
</evidence>
<keyword evidence="19 24" id="KW-1208">Phospholipid metabolism</keyword>
<feature type="binding site" evidence="22">
    <location>
        <position position="72"/>
    </location>
    <ligand>
        <name>ATP</name>
        <dbReference type="ChEBI" id="CHEBI:30616"/>
    </ligand>
</feature>
<evidence type="ECO:0000256" key="21">
    <source>
        <dbReference type="PIRSR" id="PIRSR600829-2"/>
    </source>
</evidence>
<dbReference type="CDD" id="cd14264">
    <property type="entry name" value="DAGK_IM"/>
    <property type="match status" value="1"/>
</dbReference>
<evidence type="ECO:0000313" key="28">
    <source>
        <dbReference type="Proteomes" id="UP000298805"/>
    </source>
</evidence>
<keyword evidence="6" id="KW-0444">Lipid biosynthesis</keyword>
<evidence type="ECO:0000256" key="7">
    <source>
        <dbReference type="ARBA" id="ARBA00022519"/>
    </source>
</evidence>
<evidence type="ECO:0000256" key="3">
    <source>
        <dbReference type="ARBA" id="ARBA00012133"/>
    </source>
</evidence>
<keyword evidence="5" id="KW-1003">Cell membrane</keyword>
<evidence type="ECO:0000313" key="26">
    <source>
        <dbReference type="EMBL" id="ROR39083.1"/>
    </source>
</evidence>
<evidence type="ECO:0000256" key="18">
    <source>
        <dbReference type="ARBA" id="ARBA00023209"/>
    </source>
</evidence>
<dbReference type="Proteomes" id="UP000272781">
    <property type="component" value="Unassembled WGS sequence"/>
</dbReference>
<feature type="binding site" evidence="22">
    <location>
        <position position="13"/>
    </location>
    <ligand>
        <name>ATP</name>
        <dbReference type="ChEBI" id="CHEBI:30616"/>
    </ligand>
</feature>
<keyword evidence="8 24" id="KW-0808">Transferase</keyword>
<evidence type="ECO:0000256" key="5">
    <source>
        <dbReference type="ARBA" id="ARBA00022475"/>
    </source>
</evidence>
<evidence type="ECO:0000256" key="13">
    <source>
        <dbReference type="ARBA" id="ARBA00022840"/>
    </source>
</evidence>
<evidence type="ECO:0000256" key="12">
    <source>
        <dbReference type="ARBA" id="ARBA00022777"/>
    </source>
</evidence>
<keyword evidence="9 24" id="KW-0812">Transmembrane</keyword>
<evidence type="ECO:0000256" key="24">
    <source>
        <dbReference type="RuleBase" id="RU363065"/>
    </source>
</evidence>
<dbReference type="InterPro" id="IPR000829">
    <property type="entry name" value="DAGK"/>
</dbReference>
<comment type="function">
    <text evidence="24">Catalyzes the ATP-dependent phosphorylation of sn-l,2-diacylglycerol (DAG) to phosphatidic acid. Involved in the recycling of diacylglycerol produced as a by-product during membrane-derived oligosaccharide (MDO) biosynthesis.</text>
</comment>
<evidence type="ECO:0000256" key="15">
    <source>
        <dbReference type="ARBA" id="ARBA00022989"/>
    </source>
</evidence>
<comment type="cofactor">
    <cofactor evidence="23">
        <name>Mg(2+)</name>
        <dbReference type="ChEBI" id="CHEBI:18420"/>
    </cofactor>
    <text evidence="23">Mn(2+), Zn(2+), Cd(2+) and Co(2+) support activity to lesser extents.</text>
</comment>
<dbReference type="EMBL" id="CP027432">
    <property type="protein sequence ID" value="QCI29096.1"/>
    <property type="molecule type" value="Genomic_DNA"/>
</dbReference>
<evidence type="ECO:0000256" key="8">
    <source>
        <dbReference type="ARBA" id="ARBA00022679"/>
    </source>
</evidence>
<evidence type="ECO:0000256" key="22">
    <source>
        <dbReference type="PIRSR" id="PIRSR600829-3"/>
    </source>
</evidence>
<keyword evidence="10 23" id="KW-0479">Metal-binding</keyword>
<dbReference type="PANTHER" id="PTHR34299:SF1">
    <property type="entry name" value="DIACYLGLYCEROL KINASE"/>
    <property type="match status" value="1"/>
</dbReference>
<keyword evidence="13 22" id="KW-0067">ATP-binding</keyword>
<feature type="transmembrane region" description="Helical" evidence="24">
    <location>
        <begin position="95"/>
        <end position="114"/>
    </location>
</feature>
<proteinExistence type="inferred from homology"/>
<dbReference type="GO" id="GO:0006654">
    <property type="term" value="P:phosphatidic acid biosynthetic process"/>
    <property type="evidence" value="ECO:0007669"/>
    <property type="project" value="InterPro"/>
</dbReference>
<feature type="binding site" evidence="21">
    <location>
        <begin position="26"/>
        <end position="30"/>
    </location>
    <ligand>
        <name>substrate</name>
    </ligand>
</feature>
<keyword evidence="18" id="KW-0594">Phospholipid biosynthesis</keyword>
<dbReference type="GO" id="GO:0005886">
    <property type="term" value="C:plasma membrane"/>
    <property type="evidence" value="ECO:0007669"/>
    <property type="project" value="UniProtKB-SubCell"/>
</dbReference>
<dbReference type="Proteomes" id="UP000298805">
    <property type="component" value="Chromosome"/>
</dbReference>
<dbReference type="EMBL" id="RJVK01000004">
    <property type="protein sequence ID" value="ROR39083.1"/>
    <property type="molecule type" value="Genomic_DNA"/>
</dbReference>
<dbReference type="GO" id="GO:0005524">
    <property type="term" value="F:ATP binding"/>
    <property type="evidence" value="ECO:0007669"/>
    <property type="project" value="UniProtKB-KW"/>
</dbReference>
<feature type="binding site" evidence="22">
    <location>
        <position position="24"/>
    </location>
    <ligand>
        <name>ATP</name>
        <dbReference type="ChEBI" id="CHEBI:30616"/>
    </ligand>
</feature>
<reference evidence="25" key="3">
    <citation type="submission" date="2019-06" db="EMBL/GenBank/DDBJ databases">
        <title>A comparative analysis of the Nautiliaceae.</title>
        <authorList>
            <person name="Grosche A."/>
            <person name="Smedile F."/>
            <person name="Vetriani C."/>
        </authorList>
    </citation>
    <scope>NUCLEOTIDE SEQUENCE</scope>
    <source>
        <strain evidence="25">TB6</strain>
    </source>
</reference>
<comment type="similarity">
    <text evidence="2 24">Belongs to the bacterial diacylglycerol kinase family.</text>
</comment>
<dbReference type="RefSeq" id="WP_123352962.1">
    <property type="nucleotide sequence ID" value="NZ_CP027432.2"/>
</dbReference>
<feature type="binding site" evidence="21">
    <location>
        <position position="65"/>
    </location>
    <ligand>
        <name>substrate</name>
    </ligand>
</feature>
<evidence type="ECO:0000256" key="16">
    <source>
        <dbReference type="ARBA" id="ARBA00023098"/>
    </source>
</evidence>
<dbReference type="AlphaFoldDB" id="A0AAJ4RBC7"/>